<organism evidence="1 2">
    <name type="scientific">Meloidogyne enterolobii</name>
    <name type="common">Root-knot nematode worm</name>
    <name type="synonym">Meloidogyne mayaguensis</name>
    <dbReference type="NCBI Taxonomy" id="390850"/>
    <lineage>
        <taxon>Eukaryota</taxon>
        <taxon>Metazoa</taxon>
        <taxon>Ecdysozoa</taxon>
        <taxon>Nematoda</taxon>
        <taxon>Chromadorea</taxon>
        <taxon>Rhabditida</taxon>
        <taxon>Tylenchina</taxon>
        <taxon>Tylenchomorpha</taxon>
        <taxon>Tylenchoidea</taxon>
        <taxon>Meloidogynidae</taxon>
        <taxon>Meloidogyninae</taxon>
        <taxon>Meloidogyne</taxon>
    </lineage>
</organism>
<dbReference type="AlphaFoldDB" id="A0A6V7VXB1"/>
<gene>
    <name evidence="1" type="ORF">MENT_LOCUS31596</name>
</gene>
<dbReference type="Proteomes" id="UP000580250">
    <property type="component" value="Unassembled WGS sequence"/>
</dbReference>
<dbReference type="SUPFAM" id="SSF52047">
    <property type="entry name" value="RNI-like"/>
    <property type="match status" value="1"/>
</dbReference>
<evidence type="ECO:0000313" key="1">
    <source>
        <dbReference type="EMBL" id="CAD2179587.1"/>
    </source>
</evidence>
<reference evidence="1 2" key="1">
    <citation type="submission" date="2020-08" db="EMBL/GenBank/DDBJ databases">
        <authorList>
            <person name="Koutsovoulos G."/>
            <person name="Danchin GJ E."/>
        </authorList>
    </citation>
    <scope>NUCLEOTIDE SEQUENCE [LARGE SCALE GENOMIC DNA]</scope>
</reference>
<sequence>MAIQLIWGNLTDINFSPDFIYYRRARNIEKFRIGQLSVSKMRQFFILCQYLEYFRIVKEINSTTFVGRYFYLMNNVKYISIEFAVDFHYLVLIEEHFSYKLKSLGLVLHNDRNTLSAAITLIQKCRKLECLRINRFNELAKKDLIIQLFPSTLKYLYISNSDSDEYLEVAKAINRDRFLLYVRANQIYSQAVMFSYHPIFYISIGKDFLTSHPNLFSLRVLKIQDCSLSETDLETLANCCPNLEHLDFSFENYLDEPLQLLEFKDFRQLRKLCLFKKLSSLSILMLLKNSFGNEVPFHECSLEDGGLKIEDFFLELLIKLNSITPLRNLEMRESHFYYFRRSYLLKIFTKLQALETFKCRILFDDLPYDEDFNEREFFSDIREIFNSNVLKVFRFVIKYDEDDVVLKWTTREKYTNYKIPYIPPLKDVNFCQSIVVKEIFNDLFGERNRKILFGPYRDSHRDFDRSYSSSFMSDE</sequence>
<accession>A0A6V7VXB1</accession>
<dbReference type="EMBL" id="CAJEWN010000347">
    <property type="protein sequence ID" value="CAD2179587.1"/>
    <property type="molecule type" value="Genomic_DNA"/>
</dbReference>
<proteinExistence type="predicted"/>
<dbReference type="Gene3D" id="3.80.10.10">
    <property type="entry name" value="Ribonuclease Inhibitor"/>
    <property type="match status" value="2"/>
</dbReference>
<name>A0A6V7VXB1_MELEN</name>
<dbReference type="InterPro" id="IPR032675">
    <property type="entry name" value="LRR_dom_sf"/>
</dbReference>
<evidence type="ECO:0000313" key="2">
    <source>
        <dbReference type="Proteomes" id="UP000580250"/>
    </source>
</evidence>
<comment type="caution">
    <text evidence="1">The sequence shown here is derived from an EMBL/GenBank/DDBJ whole genome shotgun (WGS) entry which is preliminary data.</text>
</comment>
<protein>
    <submittedName>
        <fullName evidence="1">Uncharacterized protein</fullName>
    </submittedName>
</protein>